<reference evidence="2 3" key="1">
    <citation type="submission" date="2014-04" db="EMBL/GenBank/DDBJ databases">
        <title>A comprehensive comparison of genomes of Erythrobacter spp. Strains.</title>
        <authorList>
            <person name="Zheng Q."/>
        </authorList>
    </citation>
    <scope>NUCLEOTIDE SEQUENCE [LARGE SCALE GENOMIC DNA]</scope>
    <source>
        <strain evidence="2 3">DSM 8509</strain>
    </source>
</reference>
<dbReference type="Proteomes" id="UP000027866">
    <property type="component" value="Unassembled WGS sequence"/>
</dbReference>
<accession>A0A074MLU0</accession>
<evidence type="ECO:0000313" key="3">
    <source>
        <dbReference type="Proteomes" id="UP000027866"/>
    </source>
</evidence>
<dbReference type="RefSeq" id="WP_034904363.1">
    <property type="nucleotide sequence ID" value="NZ_CP017057.1"/>
</dbReference>
<sequence>MPRRLFPVLAAATAAIVPAGASAQQERASTLPSYSLVQLSVLSAQVAPSDFSSTTKTIRSCSEAMKIAKANGWQAERKRFVHPSELPPQLRPIMRDVPNGEATPVLSEDGSALHVLVICSR</sequence>
<gene>
    <name evidence="2" type="ORF">EH32_13630</name>
</gene>
<evidence type="ECO:0000256" key="1">
    <source>
        <dbReference type="SAM" id="SignalP"/>
    </source>
</evidence>
<feature type="chain" id="PRO_5001697295" evidence="1">
    <location>
        <begin position="24"/>
        <end position="121"/>
    </location>
</feature>
<proteinExistence type="predicted"/>
<protein>
    <submittedName>
        <fullName evidence="2">Uncharacterized protein</fullName>
    </submittedName>
</protein>
<dbReference type="PATRIC" id="fig|39960.10.peg.939"/>
<organism evidence="2 3">
    <name type="scientific">Erythrobacter litoralis</name>
    <dbReference type="NCBI Taxonomy" id="39960"/>
    <lineage>
        <taxon>Bacteria</taxon>
        <taxon>Pseudomonadati</taxon>
        <taxon>Pseudomonadota</taxon>
        <taxon>Alphaproteobacteria</taxon>
        <taxon>Sphingomonadales</taxon>
        <taxon>Erythrobacteraceae</taxon>
        <taxon>Erythrobacter/Porphyrobacter group</taxon>
        <taxon>Erythrobacter</taxon>
    </lineage>
</organism>
<feature type="signal peptide" evidence="1">
    <location>
        <begin position="1"/>
        <end position="23"/>
    </location>
</feature>
<dbReference type="AlphaFoldDB" id="A0A074MLU0"/>
<dbReference type="EMBL" id="JMIX01000008">
    <property type="protein sequence ID" value="KEO92828.1"/>
    <property type="molecule type" value="Genomic_DNA"/>
</dbReference>
<name>A0A074MLU0_9SPHN</name>
<dbReference type="OrthoDB" id="7391916at2"/>
<dbReference type="KEGG" id="elq:Ga0102493_111851"/>
<keyword evidence="1" id="KW-0732">Signal</keyword>
<keyword evidence="3" id="KW-1185">Reference proteome</keyword>
<comment type="caution">
    <text evidence="2">The sequence shown here is derived from an EMBL/GenBank/DDBJ whole genome shotgun (WGS) entry which is preliminary data.</text>
</comment>
<evidence type="ECO:0000313" key="2">
    <source>
        <dbReference type="EMBL" id="KEO92828.1"/>
    </source>
</evidence>